<evidence type="ECO:0000256" key="10">
    <source>
        <dbReference type="ARBA" id="ARBA00047056"/>
    </source>
</evidence>
<dbReference type="SUPFAM" id="SSF50978">
    <property type="entry name" value="WD40 repeat-like"/>
    <property type="match status" value="2"/>
</dbReference>
<dbReference type="InterPro" id="IPR001680">
    <property type="entry name" value="WD40_rpt"/>
</dbReference>
<dbReference type="PROSITE" id="PS50082">
    <property type="entry name" value="WD_REPEATS_2"/>
    <property type="match status" value="1"/>
</dbReference>
<dbReference type="Proteomes" id="UP000694388">
    <property type="component" value="Unplaced"/>
</dbReference>
<keyword evidence="12" id="KW-1133">Transmembrane helix</keyword>
<evidence type="ECO:0000256" key="7">
    <source>
        <dbReference type="ARBA" id="ARBA00040154"/>
    </source>
</evidence>
<accession>A0A8C4QDL9</accession>
<evidence type="ECO:0000256" key="11">
    <source>
        <dbReference type="PROSITE-ProRule" id="PRU00221"/>
    </source>
</evidence>
<keyword evidence="3 11" id="KW-0853">WD repeat</keyword>
<evidence type="ECO:0000256" key="9">
    <source>
        <dbReference type="ARBA" id="ARBA00045751"/>
    </source>
</evidence>
<dbReference type="InterPro" id="IPR051973">
    <property type="entry name" value="tRNA_Anticodon_Mtase-Reg"/>
</dbReference>
<protein>
    <recommendedName>
        <fullName evidence="7">tRNA (34-2'-O)-methyltransferase regulator WDR6</fullName>
    </recommendedName>
    <alternativeName>
        <fullName evidence="8">WD repeat-containing protein 6</fullName>
    </alternativeName>
</protein>
<evidence type="ECO:0000256" key="5">
    <source>
        <dbReference type="ARBA" id="ARBA00022737"/>
    </source>
</evidence>
<evidence type="ECO:0000256" key="8">
    <source>
        <dbReference type="ARBA" id="ARBA00041816"/>
    </source>
</evidence>
<name>A0A8C4QDL9_EPTBU</name>
<comment type="function">
    <text evidence="9">Together with methyltransferase FTSJ1, methylates the 2'-O-ribose of nucleotides at position 34 of the tRNA anticodon loop of substrate tRNAs. Required for the correct positioning of the substrate tRNA for methylation. Required to suppress amino acid starvation-induced autophagy. Enhances the STK11/LKB1-induced cell growth suppression activity.</text>
</comment>
<evidence type="ECO:0000256" key="3">
    <source>
        <dbReference type="ARBA" id="ARBA00022574"/>
    </source>
</evidence>
<reference evidence="13" key="1">
    <citation type="submission" date="2025-08" db="UniProtKB">
        <authorList>
            <consortium name="Ensembl"/>
        </authorList>
    </citation>
    <scope>IDENTIFICATION</scope>
</reference>
<evidence type="ECO:0000256" key="6">
    <source>
        <dbReference type="ARBA" id="ARBA00038255"/>
    </source>
</evidence>
<evidence type="ECO:0000313" key="14">
    <source>
        <dbReference type="Proteomes" id="UP000694388"/>
    </source>
</evidence>
<keyword evidence="14" id="KW-1185">Reference proteome</keyword>
<dbReference type="InterPro" id="IPR036322">
    <property type="entry name" value="WD40_repeat_dom_sf"/>
</dbReference>
<comment type="similarity">
    <text evidence="6">Belongs to the WD repeat WDR6 family.</text>
</comment>
<feature type="repeat" description="WD" evidence="11">
    <location>
        <begin position="69"/>
        <end position="102"/>
    </location>
</feature>
<dbReference type="PROSITE" id="PS50294">
    <property type="entry name" value="WD_REPEATS_REGION"/>
    <property type="match status" value="1"/>
</dbReference>
<dbReference type="GeneTree" id="ENSGT00420000029923"/>
<evidence type="ECO:0000256" key="2">
    <source>
        <dbReference type="ARBA" id="ARBA00022490"/>
    </source>
</evidence>
<comment type="subunit">
    <text evidence="10">Interacts with FTSJ1; the interaction is direct, and required for 2'-O-methylation of position 34 in substrate tRNAs. Interacts with IRS4. Interacts with STK11/LKB1.</text>
</comment>
<dbReference type="AlphaFoldDB" id="A0A8C4QDL9"/>
<dbReference type="Gene3D" id="2.130.10.10">
    <property type="entry name" value="YVTN repeat-like/Quinoprotein amine dehydrogenase"/>
    <property type="match status" value="2"/>
</dbReference>
<reference evidence="13" key="2">
    <citation type="submission" date="2025-09" db="UniProtKB">
        <authorList>
            <consortium name="Ensembl"/>
        </authorList>
    </citation>
    <scope>IDENTIFICATION</scope>
</reference>
<dbReference type="Ensembl" id="ENSEBUT00000014497.1">
    <property type="protein sequence ID" value="ENSEBUP00000013921.1"/>
    <property type="gene ID" value="ENSEBUG00000008771.1"/>
</dbReference>
<proteinExistence type="inferred from homology"/>
<comment type="subcellular location">
    <subcellularLocation>
        <location evidence="1">Cytoplasm</location>
    </subcellularLocation>
</comment>
<dbReference type="Pfam" id="PF00400">
    <property type="entry name" value="WD40"/>
    <property type="match status" value="2"/>
</dbReference>
<dbReference type="GO" id="GO:0005737">
    <property type="term" value="C:cytoplasm"/>
    <property type="evidence" value="ECO:0007669"/>
    <property type="project" value="UniProtKB-SubCell"/>
</dbReference>
<dbReference type="InterPro" id="IPR015943">
    <property type="entry name" value="WD40/YVTN_repeat-like_dom_sf"/>
</dbReference>
<keyword evidence="12" id="KW-0812">Transmembrane</keyword>
<keyword evidence="2" id="KW-0963">Cytoplasm</keyword>
<dbReference type="PANTHER" id="PTHR14344:SF3">
    <property type="entry name" value="WD REPEAT-CONTAINING PROTEIN 6"/>
    <property type="match status" value="1"/>
</dbReference>
<evidence type="ECO:0000256" key="12">
    <source>
        <dbReference type="SAM" id="Phobius"/>
    </source>
</evidence>
<evidence type="ECO:0000313" key="13">
    <source>
        <dbReference type="Ensembl" id="ENSEBUP00000013921.1"/>
    </source>
</evidence>
<organism evidence="13 14">
    <name type="scientific">Eptatretus burgeri</name>
    <name type="common">Inshore hagfish</name>
    <dbReference type="NCBI Taxonomy" id="7764"/>
    <lineage>
        <taxon>Eukaryota</taxon>
        <taxon>Metazoa</taxon>
        <taxon>Chordata</taxon>
        <taxon>Craniata</taxon>
        <taxon>Vertebrata</taxon>
        <taxon>Cyclostomata</taxon>
        <taxon>Myxini</taxon>
        <taxon>Myxiniformes</taxon>
        <taxon>Myxinidae</taxon>
        <taxon>Eptatretinae</taxon>
        <taxon>Eptatretus</taxon>
    </lineage>
</organism>
<keyword evidence="5" id="KW-0677">Repeat</keyword>
<keyword evidence="4" id="KW-0819">tRNA processing</keyword>
<evidence type="ECO:0000256" key="1">
    <source>
        <dbReference type="ARBA" id="ARBA00004496"/>
    </source>
</evidence>
<dbReference type="OMA" id="NEWICRE"/>
<dbReference type="GO" id="GO:0030488">
    <property type="term" value="P:tRNA methylation"/>
    <property type="evidence" value="ECO:0007669"/>
    <property type="project" value="TreeGrafter"/>
</dbReference>
<dbReference type="SMART" id="SM00320">
    <property type="entry name" value="WD40"/>
    <property type="match status" value="5"/>
</dbReference>
<feature type="transmembrane region" description="Helical" evidence="12">
    <location>
        <begin position="6"/>
        <end position="25"/>
    </location>
</feature>
<keyword evidence="12" id="KW-0472">Membrane</keyword>
<dbReference type="PROSITE" id="PS00678">
    <property type="entry name" value="WD_REPEATS_1"/>
    <property type="match status" value="1"/>
</dbReference>
<dbReference type="PANTHER" id="PTHR14344">
    <property type="entry name" value="WD REPEAT PROTEIN"/>
    <property type="match status" value="1"/>
</dbReference>
<dbReference type="InterPro" id="IPR019775">
    <property type="entry name" value="WD40_repeat_CS"/>
</dbReference>
<evidence type="ECO:0000256" key="4">
    <source>
        <dbReference type="ARBA" id="ARBA00022694"/>
    </source>
</evidence>
<sequence length="843" mass="92343">TVRIQNILGVAFALLIRIFSFFFLFKPSPFPLPFLSLFFLFNGLSSLNFAPNCLAQDSEHQPVEVWQQLENHAGMTFAVAYDRASGLLVTASDDRSVRVWKLGQLTVSPPRVLFGHSARVWCVRTWRGNRILSAGEDGACLAWCLEDGSVNNACRGRKGGIRAIAVNEDLGLAALGGGDGAIWLWEVEGKESTGRQDLLTLKKSCGFAGHPKVVAVASKNLVVVATDKGSLVRCDVKSQFCCDVLTEPSLASYVAMGTTRSECEGIQEAETLVALGGLHGQVLIFPLSHPELLQSLKPYTGKVHSLTWVCARPSDRAADVPGRSWYLFTSGPDGLLIYPPAAKLSSHSMCVKEKGRFSLPSCRHRWHTCVAFLPFYQPYSLPFAFICGDRCGNLCFFHFPPSGDVSNEWICREPHDYLEMSSRDDMPLTERPSKMRENITISEPTSLLHRYHGRNGVTWVGMRGYNRVWSTGRDGAWRETRLVGRDGDTLRPIRSRRPALHLDWLARIVPSDLDGTDDSNALLLGFRGDTFVAMRNCLGEGEINMVSCGGGHRSWDFLSSSATENLFVFIKAGDVILSYSKLPELRLLQTGLHTRHTTCVQVLQYDHGNVVLATGSDDTTLRLLLLHKDADGIWRKCVASVINEHLSGVRAVAVATDAGDTLQDNFKDGEALEGGCTNFNHFSEIGDPCKQIRHHQSGVACIEARVVAKGRVVIVSGGDDNALSMTTIVVEPGGQCVSLNSVQTPRADASQVTAVKVLGVVEGAENVVVATVTAEQRLSLWKLSFGGEEFPKQLISFYNHVGDTAALDWWEDGVGGYCIVMCGLGLELVHITLSDVQLQRTAF</sequence>